<organism evidence="2 3">
    <name type="scientific">Pleurotus ostreatus (strain PC15)</name>
    <name type="common">Oyster mushroom</name>
    <dbReference type="NCBI Taxonomy" id="1137138"/>
    <lineage>
        <taxon>Eukaryota</taxon>
        <taxon>Fungi</taxon>
        <taxon>Dikarya</taxon>
        <taxon>Basidiomycota</taxon>
        <taxon>Agaricomycotina</taxon>
        <taxon>Agaricomycetes</taxon>
        <taxon>Agaricomycetidae</taxon>
        <taxon>Agaricales</taxon>
        <taxon>Pleurotineae</taxon>
        <taxon>Pleurotaceae</taxon>
        <taxon>Pleurotus</taxon>
    </lineage>
</organism>
<dbReference type="InParanoid" id="A0A067NAF1"/>
<feature type="region of interest" description="Disordered" evidence="1">
    <location>
        <begin position="231"/>
        <end position="256"/>
    </location>
</feature>
<accession>A0A067NAF1</accession>
<protein>
    <submittedName>
        <fullName evidence="2">Uncharacterized protein</fullName>
    </submittedName>
</protein>
<proteinExistence type="predicted"/>
<gene>
    <name evidence="2" type="ORF">PLEOSDRAFT_1107936</name>
</gene>
<dbReference type="OrthoDB" id="3004780at2759"/>
<feature type="compositionally biased region" description="Polar residues" evidence="1">
    <location>
        <begin position="234"/>
        <end position="256"/>
    </location>
</feature>
<dbReference type="AlphaFoldDB" id="A0A067NAF1"/>
<dbReference type="HOGENOM" id="CLU_826720_0_0_1"/>
<dbReference type="Proteomes" id="UP000027073">
    <property type="component" value="Unassembled WGS sequence"/>
</dbReference>
<dbReference type="EMBL" id="KL198011">
    <property type="protein sequence ID" value="KDQ25018.1"/>
    <property type="molecule type" value="Genomic_DNA"/>
</dbReference>
<feature type="region of interest" description="Disordered" evidence="1">
    <location>
        <begin position="23"/>
        <end position="72"/>
    </location>
</feature>
<evidence type="ECO:0000256" key="1">
    <source>
        <dbReference type="SAM" id="MobiDB-lite"/>
    </source>
</evidence>
<reference evidence="3" key="1">
    <citation type="journal article" date="2014" name="Proc. Natl. Acad. Sci. U.S.A.">
        <title>Extensive sampling of basidiomycete genomes demonstrates inadequacy of the white-rot/brown-rot paradigm for wood decay fungi.</title>
        <authorList>
            <person name="Riley R."/>
            <person name="Salamov A.A."/>
            <person name="Brown D.W."/>
            <person name="Nagy L.G."/>
            <person name="Floudas D."/>
            <person name="Held B.W."/>
            <person name="Levasseur A."/>
            <person name="Lombard V."/>
            <person name="Morin E."/>
            <person name="Otillar R."/>
            <person name="Lindquist E.A."/>
            <person name="Sun H."/>
            <person name="LaButti K.M."/>
            <person name="Schmutz J."/>
            <person name="Jabbour D."/>
            <person name="Luo H."/>
            <person name="Baker S.E."/>
            <person name="Pisabarro A.G."/>
            <person name="Walton J.D."/>
            <person name="Blanchette R.A."/>
            <person name="Henrissat B."/>
            <person name="Martin F."/>
            <person name="Cullen D."/>
            <person name="Hibbett D.S."/>
            <person name="Grigoriev I.V."/>
        </authorList>
    </citation>
    <scope>NUCLEOTIDE SEQUENCE [LARGE SCALE GENOMIC DNA]</scope>
    <source>
        <strain evidence="3">PC15</strain>
    </source>
</reference>
<feature type="compositionally biased region" description="Low complexity" evidence="1">
    <location>
        <begin position="23"/>
        <end position="51"/>
    </location>
</feature>
<name>A0A067NAF1_PLEO1</name>
<dbReference type="VEuPathDB" id="FungiDB:PLEOSDRAFT_1107936"/>
<sequence>MQVAASPIVSGHAGMVFSSSLSASSSTLSSSGAPSIFDSRSSHSSSQTDYSPVLEGPKMPRGDASKYSHNYETQEAPSYFDLDLEQPTPRSYTFNFVQPVISDPGYEAGSEGPAGGAPLRERLTKRRPTESIKELGLASLRHAEGEGDCNCQNVSPKESSNSLLGLGLGMPPLVLQDEPRIASHPATVPSSARPGLQRSSTSKLRLSYLAGKIQSLAISPLVNKLHKAGLVSPKSPQTRQSPPTAPSSPQVSDSLTAALSRPSWTGCWSDSAPSIDDIPKPQLRATQLDDIPSPLLSPLQLSPTMALDAKSNTGMPVGHDTCMTVERFLDYYSGSI</sequence>
<evidence type="ECO:0000313" key="3">
    <source>
        <dbReference type="Proteomes" id="UP000027073"/>
    </source>
</evidence>
<evidence type="ECO:0000313" key="2">
    <source>
        <dbReference type="EMBL" id="KDQ25018.1"/>
    </source>
</evidence>